<dbReference type="SMART" id="SM00641">
    <property type="entry name" value="Glyco_25"/>
    <property type="match status" value="1"/>
</dbReference>
<evidence type="ECO:0000313" key="7">
    <source>
        <dbReference type="EMBL" id="UQN29050.1"/>
    </source>
</evidence>
<gene>
    <name evidence="7" type="ORF">M4486_15665</name>
</gene>
<comment type="similarity">
    <text evidence="1 4">Belongs to the glycosyl hydrolase 25 family.</text>
</comment>
<keyword evidence="6" id="KW-0472">Membrane</keyword>
<dbReference type="Gene3D" id="3.20.20.80">
    <property type="entry name" value="Glycosidases"/>
    <property type="match status" value="1"/>
</dbReference>
<keyword evidence="8" id="KW-1185">Reference proteome</keyword>
<sequence>MTSSPPPDRSPRPGDPVRPRSRPRQKFTREQVRRRQIVAGGCLALVILLVVISCSAILGRHGGGGGGALGGGADDSAMSVPATPADAPALSQLPKDASLGGEEALGIDVSAHQGEIDWTKVRGDGISFAYMKATEGTGFTDPQLNANWRGARGAGVTPGAYHYFTLCSPGADQAKAFLEAVPPSDDALPPALDLEFDGACEKRPEAKQAKEEVAAFIDAVEKAWGRRVVLYSSREWRDHYGLDATEDRPDWLYNDGSRPVQGDWALWQTRFDGSVAGVKGDVDIDVLRTEVLRASSSMNDDA</sequence>
<accession>A0ABY4N7A9</accession>
<dbReference type="Pfam" id="PF01183">
    <property type="entry name" value="Glyco_hydro_25"/>
    <property type="match status" value="1"/>
</dbReference>
<dbReference type="Proteomes" id="UP001055868">
    <property type="component" value="Chromosome"/>
</dbReference>
<keyword evidence="2 4" id="KW-0378">Hydrolase</keyword>
<dbReference type="RefSeq" id="WP_249478212.1">
    <property type="nucleotide sequence ID" value="NZ_CP097218.1"/>
</dbReference>
<dbReference type="InterPro" id="IPR017853">
    <property type="entry name" value="GH"/>
</dbReference>
<evidence type="ECO:0000256" key="1">
    <source>
        <dbReference type="ARBA" id="ARBA00010646"/>
    </source>
</evidence>
<dbReference type="InterPro" id="IPR008270">
    <property type="entry name" value="Glyco_hydro_25_AS"/>
</dbReference>
<proteinExistence type="inferred from homology"/>
<evidence type="ECO:0000313" key="8">
    <source>
        <dbReference type="Proteomes" id="UP001055868"/>
    </source>
</evidence>
<dbReference type="EMBL" id="CP097218">
    <property type="protein sequence ID" value="UQN29050.1"/>
    <property type="molecule type" value="Genomic_DNA"/>
</dbReference>
<keyword evidence="3 4" id="KW-0326">Glycosidase</keyword>
<dbReference type="PROSITE" id="PS51904">
    <property type="entry name" value="GLYCOSYL_HYDROL_F25_2"/>
    <property type="match status" value="1"/>
</dbReference>
<dbReference type="PROSITE" id="PS00953">
    <property type="entry name" value="GLYCOSYL_HYDROL_F25_1"/>
    <property type="match status" value="1"/>
</dbReference>
<dbReference type="PANTHER" id="PTHR34135">
    <property type="entry name" value="LYSOZYME"/>
    <property type="match status" value="1"/>
</dbReference>
<evidence type="ECO:0000256" key="4">
    <source>
        <dbReference type="RuleBase" id="RU361176"/>
    </source>
</evidence>
<dbReference type="InterPro" id="IPR002053">
    <property type="entry name" value="Glyco_hydro_25"/>
</dbReference>
<evidence type="ECO:0000256" key="5">
    <source>
        <dbReference type="SAM" id="MobiDB-lite"/>
    </source>
</evidence>
<dbReference type="PANTHER" id="PTHR34135:SF2">
    <property type="entry name" value="LYSOZYME"/>
    <property type="match status" value="1"/>
</dbReference>
<feature type="transmembrane region" description="Helical" evidence="6">
    <location>
        <begin position="37"/>
        <end position="58"/>
    </location>
</feature>
<comment type="catalytic activity">
    <reaction evidence="4">
        <text>Hydrolysis of (1-&gt;4)-beta-linkages between N-acetylmuramic acid and N-acetyl-D-glucosamine residues in a peptidoglycan and between N-acetyl-D-glucosamine residues in chitodextrins.</text>
        <dbReference type="EC" id="3.2.1.17"/>
    </reaction>
</comment>
<dbReference type="InterPro" id="IPR018077">
    <property type="entry name" value="Glyco_hydro_fam25_subgr"/>
</dbReference>
<dbReference type="EC" id="3.2.1.17" evidence="4"/>
<protein>
    <recommendedName>
        <fullName evidence="4">Lysozyme</fullName>
        <ecNumber evidence="4">3.2.1.17</ecNumber>
    </recommendedName>
</protein>
<keyword evidence="6" id="KW-0812">Transmembrane</keyword>
<evidence type="ECO:0000256" key="3">
    <source>
        <dbReference type="ARBA" id="ARBA00023295"/>
    </source>
</evidence>
<evidence type="ECO:0000256" key="2">
    <source>
        <dbReference type="ARBA" id="ARBA00022801"/>
    </source>
</evidence>
<feature type="compositionally biased region" description="Basic and acidic residues" evidence="5">
    <location>
        <begin position="9"/>
        <end position="18"/>
    </location>
</feature>
<reference evidence="7" key="1">
    <citation type="submission" date="2022-05" db="EMBL/GenBank/DDBJ databases">
        <title>Genomic analysis of Brachybacterium sp. CBA3104.</title>
        <authorList>
            <person name="Roh S.W."/>
            <person name="Kim Y.B."/>
            <person name="Kim Y."/>
        </authorList>
    </citation>
    <scope>NUCLEOTIDE SEQUENCE</scope>
    <source>
        <strain evidence="7">CBA3104</strain>
    </source>
</reference>
<name>A0ABY4N7A9_9MICO</name>
<dbReference type="SUPFAM" id="SSF51445">
    <property type="entry name" value="(Trans)glycosidases"/>
    <property type="match status" value="1"/>
</dbReference>
<feature type="region of interest" description="Disordered" evidence="5">
    <location>
        <begin position="1"/>
        <end position="32"/>
    </location>
</feature>
<evidence type="ECO:0000256" key="6">
    <source>
        <dbReference type="SAM" id="Phobius"/>
    </source>
</evidence>
<organism evidence="7 8">
    <name type="scientific">Brachybacterium kimchii</name>
    <dbReference type="NCBI Taxonomy" id="2942909"/>
    <lineage>
        <taxon>Bacteria</taxon>
        <taxon>Bacillati</taxon>
        <taxon>Actinomycetota</taxon>
        <taxon>Actinomycetes</taxon>
        <taxon>Micrococcales</taxon>
        <taxon>Dermabacteraceae</taxon>
        <taxon>Brachybacterium</taxon>
    </lineage>
</organism>
<keyword evidence="6" id="KW-1133">Transmembrane helix</keyword>